<dbReference type="InterPro" id="IPR045174">
    <property type="entry name" value="Dof"/>
</dbReference>
<evidence type="ECO:0000313" key="13">
    <source>
        <dbReference type="Proteomes" id="UP000639772"/>
    </source>
</evidence>
<keyword evidence="5 8" id="KW-0238">DNA-binding</keyword>
<dbReference type="PANTHER" id="PTHR31992:SF366">
    <property type="entry name" value="DOF ZINC FINGER PROTEIN"/>
    <property type="match status" value="1"/>
</dbReference>
<sequence length="222" mass="23497">MSSIQGIEEAGSGSRRMPAWPEGAEPRRERCPRCSSHDTKFCYYNNYNTAQPRHFCKSCRRYWTLGGSLRNVPVGGSTRKRLRPNPVPDPKPSAIFVVSSAPASLPVSAAPSPVTAMAHAVDVTGHGGFGSIMMDAGFGMGLGEMMPGGRTGFGLGLGLGVGGAPLLWHRTLLEEEVIGDTWRIDGENGACFGATEAGGESWKDVGLTSPVDSCDGVLERKA</sequence>
<reference evidence="12 13" key="1">
    <citation type="journal article" date="2020" name="Nat. Food">
        <title>A phased Vanilla planifolia genome enables genetic improvement of flavour and production.</title>
        <authorList>
            <person name="Hasing T."/>
            <person name="Tang H."/>
            <person name="Brym M."/>
            <person name="Khazi F."/>
            <person name="Huang T."/>
            <person name="Chambers A.H."/>
        </authorList>
    </citation>
    <scope>NUCLEOTIDE SEQUENCE [LARGE SCALE GENOMIC DNA]</scope>
    <source>
        <tissue evidence="12">Leaf</tissue>
    </source>
</reference>
<accession>A0A835Q8C0</accession>
<evidence type="ECO:0000256" key="8">
    <source>
        <dbReference type="PROSITE-ProRule" id="PRU00071"/>
    </source>
</evidence>
<dbReference type="Pfam" id="PF02701">
    <property type="entry name" value="Zn_ribbon_Dof"/>
    <property type="match status" value="1"/>
</dbReference>
<dbReference type="GO" id="GO:0005634">
    <property type="term" value="C:nucleus"/>
    <property type="evidence" value="ECO:0007669"/>
    <property type="project" value="UniProtKB-SubCell"/>
</dbReference>
<evidence type="ECO:0000256" key="10">
    <source>
        <dbReference type="SAM" id="MobiDB-lite"/>
    </source>
</evidence>
<dbReference type="OrthoDB" id="1927254at2759"/>
<dbReference type="InterPro" id="IPR003851">
    <property type="entry name" value="Znf_Dof"/>
</dbReference>
<dbReference type="AlphaFoldDB" id="A0A835Q8C0"/>
<comment type="function">
    <text evidence="9">Transcription factor that binds specifically to a 5'-AA[AG]G-3' consensus core sequence.</text>
</comment>
<evidence type="ECO:0000313" key="12">
    <source>
        <dbReference type="EMBL" id="KAG0464924.1"/>
    </source>
</evidence>
<evidence type="ECO:0000256" key="5">
    <source>
        <dbReference type="ARBA" id="ARBA00023125"/>
    </source>
</evidence>
<keyword evidence="4 9" id="KW-0805">Transcription regulation</keyword>
<evidence type="ECO:0000256" key="4">
    <source>
        <dbReference type="ARBA" id="ARBA00023015"/>
    </source>
</evidence>
<evidence type="ECO:0000256" key="1">
    <source>
        <dbReference type="ARBA" id="ARBA00022723"/>
    </source>
</evidence>
<dbReference type="Proteomes" id="UP000639772">
    <property type="component" value="Chromosome 10"/>
</dbReference>
<name>A0A835Q8C0_VANPL</name>
<keyword evidence="1 9" id="KW-0479">Metal-binding</keyword>
<evidence type="ECO:0000256" key="7">
    <source>
        <dbReference type="ARBA" id="ARBA00023242"/>
    </source>
</evidence>
<proteinExistence type="predicted"/>
<comment type="subcellular location">
    <subcellularLocation>
        <location evidence="8 9">Nucleus</location>
    </subcellularLocation>
</comment>
<keyword evidence="7 8" id="KW-0539">Nucleus</keyword>
<dbReference type="GO" id="GO:0008270">
    <property type="term" value="F:zinc ion binding"/>
    <property type="evidence" value="ECO:0007669"/>
    <property type="project" value="UniProtKB-KW"/>
</dbReference>
<evidence type="ECO:0000259" key="11">
    <source>
        <dbReference type="PROSITE" id="PS50884"/>
    </source>
</evidence>
<evidence type="ECO:0000256" key="2">
    <source>
        <dbReference type="ARBA" id="ARBA00022771"/>
    </source>
</evidence>
<gene>
    <name evidence="12" type="ORF">HPP92_019088</name>
</gene>
<dbReference type="GO" id="GO:0003677">
    <property type="term" value="F:DNA binding"/>
    <property type="evidence" value="ECO:0007669"/>
    <property type="project" value="UniProtKB-UniRule"/>
</dbReference>
<dbReference type="PROSITE" id="PS01361">
    <property type="entry name" value="ZF_DOF_1"/>
    <property type="match status" value="1"/>
</dbReference>
<dbReference type="PANTHER" id="PTHR31992">
    <property type="entry name" value="DOF ZINC FINGER PROTEIN DOF1.4-RELATED"/>
    <property type="match status" value="1"/>
</dbReference>
<evidence type="ECO:0000256" key="6">
    <source>
        <dbReference type="ARBA" id="ARBA00023163"/>
    </source>
</evidence>
<keyword evidence="3 9" id="KW-0862">Zinc</keyword>
<keyword evidence="2 8" id="KW-0863">Zinc-finger</keyword>
<dbReference type="GO" id="GO:0003700">
    <property type="term" value="F:DNA-binding transcription factor activity"/>
    <property type="evidence" value="ECO:0007669"/>
    <property type="project" value="UniProtKB-UniRule"/>
</dbReference>
<dbReference type="EMBL" id="JADCNM010000010">
    <property type="protein sequence ID" value="KAG0464924.1"/>
    <property type="molecule type" value="Genomic_DNA"/>
</dbReference>
<dbReference type="PROSITE" id="PS50884">
    <property type="entry name" value="ZF_DOF_2"/>
    <property type="match status" value="1"/>
</dbReference>
<comment type="caution">
    <text evidence="12">The sequence shown here is derived from an EMBL/GenBank/DDBJ whole genome shotgun (WGS) entry which is preliminary data.</text>
</comment>
<feature type="domain" description="Dof-type" evidence="11">
    <location>
        <begin position="29"/>
        <end position="83"/>
    </location>
</feature>
<protein>
    <recommendedName>
        <fullName evidence="9">Dof zinc finger protein</fullName>
    </recommendedName>
</protein>
<feature type="region of interest" description="Disordered" evidence="10">
    <location>
        <begin position="1"/>
        <end position="31"/>
    </location>
</feature>
<evidence type="ECO:0000256" key="3">
    <source>
        <dbReference type="ARBA" id="ARBA00022833"/>
    </source>
</evidence>
<keyword evidence="6 9" id="KW-0804">Transcription</keyword>
<organism evidence="12 13">
    <name type="scientific">Vanilla planifolia</name>
    <name type="common">Vanilla</name>
    <dbReference type="NCBI Taxonomy" id="51239"/>
    <lineage>
        <taxon>Eukaryota</taxon>
        <taxon>Viridiplantae</taxon>
        <taxon>Streptophyta</taxon>
        <taxon>Embryophyta</taxon>
        <taxon>Tracheophyta</taxon>
        <taxon>Spermatophyta</taxon>
        <taxon>Magnoliopsida</taxon>
        <taxon>Liliopsida</taxon>
        <taxon>Asparagales</taxon>
        <taxon>Orchidaceae</taxon>
        <taxon>Vanilloideae</taxon>
        <taxon>Vanilleae</taxon>
        <taxon>Vanilla</taxon>
    </lineage>
</organism>
<evidence type="ECO:0000256" key="9">
    <source>
        <dbReference type="RuleBase" id="RU369094"/>
    </source>
</evidence>